<sequence>AGAREQRPRTREAPAALPLSEEQSLPDPDRRLLCPSRPGRGAAENDPADPQRSVGGRSSARPSAPGTSQPEYVCPMPGIADLLLSPCTAQSPLPARSRPAPRWLAGLRFDNRALRALPVETPPPDPEGAPSTPRPVPGACFSRVRPAPLRQPRLVALSEPALALLGLGAPPAAAAAREAREAEAALFFSGNALLPGAEPAAHCYCGHQFGQFAGQLGDGAAMYLGEVCTAAGERWELQLKGAGPTPFSRQADGRKVLRSSIREFLCSEAMFHLGIPTTRAGACVTSQSTVIRDVFYDGNPKYEKCTVVLRIASTFLRFGSFEIFKSADEHTGRAGPSVGRNDIRVQMLDYVIGSFYPEIQASHGSDTVQRNAAFFREVTRRTARMVAEWQCVGFCHGVLNTDNMSIVGLTIDYGPFGFLDRYDPDHVCNASDSAGRYAYSKQPEVCKWNLQKLAEALEPELPRELGEAILAEEFDAEFHRHYLQKMRKKLGLVGAEREEDGVLVAKLLETMHLTGADFTNTFYLLSSFPVGPESLGLTEFLAALTTQCASLEELRLAFRPQMDPRQLSMMLMLAQSNPQLFALIGTQANVTKELERVEQQSRLEQLSPAELLSRNRGHWADWLQEYRARLEEDREGAGDPDTWQAERVHIMHANNPKYVRRVLKLLEDPYHREGEAAEVPEAAEPEGAGEGASRAAGRRRSYSSKPPLWAAELCVT</sequence>
<feature type="compositionally biased region" description="Basic and acidic residues" evidence="10">
    <location>
        <begin position="1"/>
        <end position="12"/>
    </location>
</feature>
<keyword evidence="4" id="KW-0548">Nucleotidyltransferase</keyword>
<comment type="cofactor">
    <cofactor evidence="1">
        <name>Mg(2+)</name>
        <dbReference type="ChEBI" id="CHEBI:18420"/>
    </cofactor>
</comment>
<keyword evidence="3" id="KW-0808">Transferase</keyword>
<evidence type="ECO:0000256" key="7">
    <source>
        <dbReference type="ARBA" id="ARBA00022840"/>
    </source>
</evidence>
<evidence type="ECO:0000256" key="6">
    <source>
        <dbReference type="ARBA" id="ARBA00022741"/>
    </source>
</evidence>
<evidence type="ECO:0000313" key="11">
    <source>
        <dbReference type="EMBL" id="KAF5926051.1"/>
    </source>
</evidence>
<keyword evidence="12" id="KW-1185">Reference proteome</keyword>
<dbReference type="EMBL" id="JACDTQ010000803">
    <property type="protein sequence ID" value="KAF5926051.1"/>
    <property type="molecule type" value="Genomic_DNA"/>
</dbReference>
<evidence type="ECO:0000256" key="9">
    <source>
        <dbReference type="ARBA" id="ARBA00031547"/>
    </source>
</evidence>
<comment type="caution">
    <text evidence="11">The sequence shown here is derived from an EMBL/GenBank/DDBJ whole genome shotgun (WGS) entry which is preliminary data.</text>
</comment>
<dbReference type="AlphaFoldDB" id="A0A7J7FDL4"/>
<keyword evidence="5" id="KW-0479">Metal-binding</keyword>
<keyword evidence="8" id="KW-0460">Magnesium</keyword>
<comment type="similarity">
    <text evidence="2">Belongs to the SELO family.</text>
</comment>
<reference evidence="11 12" key="1">
    <citation type="journal article" date="2020" name="Mol. Biol. Evol.">
        <title>Interspecific Gene Flow and the Evolution of Specialization in Black and White Rhinoceros.</title>
        <authorList>
            <person name="Moodley Y."/>
            <person name="Westbury M.V."/>
            <person name="Russo I.M."/>
            <person name="Gopalakrishnan S."/>
            <person name="Rakotoarivelo A."/>
            <person name="Olsen R.A."/>
            <person name="Prost S."/>
            <person name="Tunstall T."/>
            <person name="Ryder O.A."/>
            <person name="Dalen L."/>
            <person name="Bruford M.W."/>
        </authorList>
    </citation>
    <scope>NUCLEOTIDE SEQUENCE [LARGE SCALE GENOMIC DNA]</scope>
    <source>
        <strain evidence="11">SBR-YM</strain>
        <tissue evidence="11">Skin</tissue>
    </source>
</reference>
<evidence type="ECO:0000256" key="5">
    <source>
        <dbReference type="ARBA" id="ARBA00022723"/>
    </source>
</evidence>
<gene>
    <name evidence="11" type="ORF">HPG69_016758</name>
</gene>
<dbReference type="HAMAP" id="MF_00692">
    <property type="entry name" value="SelO"/>
    <property type="match status" value="1"/>
</dbReference>
<organism evidence="11 12">
    <name type="scientific">Diceros bicornis minor</name>
    <name type="common">South-central black rhinoceros</name>
    <dbReference type="NCBI Taxonomy" id="77932"/>
    <lineage>
        <taxon>Eukaryota</taxon>
        <taxon>Metazoa</taxon>
        <taxon>Chordata</taxon>
        <taxon>Craniata</taxon>
        <taxon>Vertebrata</taxon>
        <taxon>Euteleostomi</taxon>
        <taxon>Mammalia</taxon>
        <taxon>Eutheria</taxon>
        <taxon>Laurasiatheria</taxon>
        <taxon>Perissodactyla</taxon>
        <taxon>Rhinocerotidae</taxon>
        <taxon>Diceros</taxon>
    </lineage>
</organism>
<keyword evidence="6" id="KW-0547">Nucleotide-binding</keyword>
<proteinExistence type="inferred from homology"/>
<dbReference type="GO" id="GO:0005524">
    <property type="term" value="F:ATP binding"/>
    <property type="evidence" value="ECO:0007669"/>
    <property type="project" value="UniProtKB-KW"/>
</dbReference>
<feature type="region of interest" description="Disordered" evidence="10">
    <location>
        <begin position="676"/>
        <end position="704"/>
    </location>
</feature>
<accession>A0A7J7FDL4</accession>
<evidence type="ECO:0000256" key="10">
    <source>
        <dbReference type="SAM" id="MobiDB-lite"/>
    </source>
</evidence>
<dbReference type="PANTHER" id="PTHR12153:SF15">
    <property type="entry name" value="PROTEIN ADENYLYLTRANSFERASE SELO, MITOCHONDRIAL"/>
    <property type="match status" value="1"/>
</dbReference>
<evidence type="ECO:0000256" key="8">
    <source>
        <dbReference type="ARBA" id="ARBA00022842"/>
    </source>
</evidence>
<keyword evidence="7" id="KW-0067">ATP-binding</keyword>
<dbReference type="Proteomes" id="UP000551758">
    <property type="component" value="Unassembled WGS sequence"/>
</dbReference>
<name>A0A7J7FDL4_DICBM</name>
<dbReference type="GO" id="GO:0046872">
    <property type="term" value="F:metal ion binding"/>
    <property type="evidence" value="ECO:0007669"/>
    <property type="project" value="UniProtKB-KW"/>
</dbReference>
<dbReference type="NCBIfam" id="NF000658">
    <property type="entry name" value="PRK00029.1"/>
    <property type="match status" value="1"/>
</dbReference>
<protein>
    <recommendedName>
        <fullName evidence="9">Selenoprotein O</fullName>
    </recommendedName>
</protein>
<feature type="compositionally biased region" description="Low complexity" evidence="10">
    <location>
        <begin position="685"/>
        <end position="695"/>
    </location>
</feature>
<evidence type="ECO:0000256" key="1">
    <source>
        <dbReference type="ARBA" id="ARBA00001946"/>
    </source>
</evidence>
<evidence type="ECO:0000256" key="3">
    <source>
        <dbReference type="ARBA" id="ARBA00022679"/>
    </source>
</evidence>
<dbReference type="Pfam" id="PF02696">
    <property type="entry name" value="SelO"/>
    <property type="match status" value="1"/>
</dbReference>
<dbReference type="PANTHER" id="PTHR12153">
    <property type="entry name" value="SELENOPROTEIN O"/>
    <property type="match status" value="1"/>
</dbReference>
<evidence type="ECO:0000256" key="4">
    <source>
        <dbReference type="ARBA" id="ARBA00022695"/>
    </source>
</evidence>
<evidence type="ECO:0000313" key="12">
    <source>
        <dbReference type="Proteomes" id="UP000551758"/>
    </source>
</evidence>
<feature type="region of interest" description="Disordered" evidence="10">
    <location>
        <begin position="1"/>
        <end position="73"/>
    </location>
</feature>
<feature type="non-terminal residue" evidence="11">
    <location>
        <position position="1"/>
    </location>
</feature>
<evidence type="ECO:0000256" key="2">
    <source>
        <dbReference type="ARBA" id="ARBA00009747"/>
    </source>
</evidence>
<dbReference type="GO" id="GO:0016779">
    <property type="term" value="F:nucleotidyltransferase activity"/>
    <property type="evidence" value="ECO:0007669"/>
    <property type="project" value="UniProtKB-KW"/>
</dbReference>
<dbReference type="InterPro" id="IPR003846">
    <property type="entry name" value="SelO"/>
</dbReference>